<dbReference type="STRING" id="144512.A0A0V0TMT7"/>
<gene>
    <name evidence="1" type="ORF">T05_9857</name>
</gene>
<reference evidence="1 2" key="1">
    <citation type="submission" date="2015-01" db="EMBL/GenBank/DDBJ databases">
        <title>Evolution of Trichinella species and genotypes.</title>
        <authorList>
            <person name="Korhonen P.K."/>
            <person name="Edoardo P."/>
            <person name="Giuseppe L.R."/>
            <person name="Gasser R.B."/>
        </authorList>
    </citation>
    <scope>NUCLEOTIDE SEQUENCE [LARGE SCALE GENOMIC DNA]</scope>
    <source>
        <strain evidence="1">ISS417</strain>
    </source>
</reference>
<proteinExistence type="predicted"/>
<comment type="caution">
    <text evidence="1">The sequence shown here is derived from an EMBL/GenBank/DDBJ whole genome shotgun (WGS) entry which is preliminary data.</text>
</comment>
<dbReference type="PANTHER" id="PTHR47331">
    <property type="entry name" value="PHD-TYPE DOMAIN-CONTAINING PROTEIN"/>
    <property type="match status" value="1"/>
</dbReference>
<dbReference type="Proteomes" id="UP000055048">
    <property type="component" value="Unassembled WGS sequence"/>
</dbReference>
<evidence type="ECO:0000313" key="2">
    <source>
        <dbReference type="Proteomes" id="UP000055048"/>
    </source>
</evidence>
<dbReference type="SUPFAM" id="SSF56672">
    <property type="entry name" value="DNA/RNA polymerases"/>
    <property type="match status" value="1"/>
</dbReference>
<dbReference type="EMBL" id="JYDJ01000203">
    <property type="protein sequence ID" value="KRX40340.1"/>
    <property type="molecule type" value="Genomic_DNA"/>
</dbReference>
<dbReference type="OrthoDB" id="5920525at2759"/>
<evidence type="ECO:0008006" key="3">
    <source>
        <dbReference type="Google" id="ProtNLM"/>
    </source>
</evidence>
<sequence length="353" mass="40565">MKENRLAENNEILHKTLQFERILHYNVENLSYSKIQLSSIRCNEVSDDLLPPKQLVEALCIRKISDRLSILVDINRHSHLTSLQLSEDFTDLSSTFDLLFMTSLMKWSGVVFNMIEALISPANPNEKSFDEILFVLEEHFSPQRSEIAKRIFDGSALFRNNSLNRQLDPGPPLQNDLVQILMRFRRFRENDRDVTLCLWRDLGFLEETRIFRFKRVCFGLTCSPFLAMSMISYHALNHLQGFPLGVNQELENMYVDDIVFYVDEIVDAKETVIQLVAIMKKGGFRLTKLVSDMQAVFAKLPSEDLIKKDTNLVSKSLGIVWDLANDELTYGSPPNVDVGSSDMKHPLICVIKV</sequence>
<accession>A0A0V0TMT7</accession>
<evidence type="ECO:0000313" key="1">
    <source>
        <dbReference type="EMBL" id="KRX40340.1"/>
    </source>
</evidence>
<organism evidence="1 2">
    <name type="scientific">Trichinella murrelli</name>
    <dbReference type="NCBI Taxonomy" id="144512"/>
    <lineage>
        <taxon>Eukaryota</taxon>
        <taxon>Metazoa</taxon>
        <taxon>Ecdysozoa</taxon>
        <taxon>Nematoda</taxon>
        <taxon>Enoplea</taxon>
        <taxon>Dorylaimia</taxon>
        <taxon>Trichinellida</taxon>
        <taxon>Trichinellidae</taxon>
        <taxon>Trichinella</taxon>
    </lineage>
</organism>
<keyword evidence="2" id="KW-1185">Reference proteome</keyword>
<protein>
    <recommendedName>
        <fullName evidence="3">Reverse transcriptase domain-containing protein</fullName>
    </recommendedName>
</protein>
<dbReference type="InterPro" id="IPR043502">
    <property type="entry name" value="DNA/RNA_pol_sf"/>
</dbReference>
<name>A0A0V0TMT7_9BILA</name>
<dbReference type="AlphaFoldDB" id="A0A0V0TMT7"/>